<keyword evidence="2" id="KW-1185">Reference proteome</keyword>
<protein>
    <submittedName>
        <fullName evidence="1">LAQU0S35e00210g1_1</fullName>
    </submittedName>
</protein>
<dbReference type="EMBL" id="LN890562">
    <property type="protein sequence ID" value="CUS25207.1"/>
    <property type="molecule type" value="Genomic_DNA"/>
</dbReference>
<dbReference type="Proteomes" id="UP000236544">
    <property type="component" value="Unassembled WGS sequence"/>
</dbReference>
<proteinExistence type="predicted"/>
<dbReference type="AlphaFoldDB" id="A0A0P1KYA2"/>
<evidence type="ECO:0000313" key="1">
    <source>
        <dbReference type="EMBL" id="CUS25207.1"/>
    </source>
</evidence>
<evidence type="ECO:0000313" key="2">
    <source>
        <dbReference type="Proteomes" id="UP000236544"/>
    </source>
</evidence>
<organism evidence="1 2">
    <name type="scientific">Lachancea quebecensis</name>
    <dbReference type="NCBI Taxonomy" id="1654605"/>
    <lineage>
        <taxon>Eukaryota</taxon>
        <taxon>Fungi</taxon>
        <taxon>Dikarya</taxon>
        <taxon>Ascomycota</taxon>
        <taxon>Saccharomycotina</taxon>
        <taxon>Saccharomycetes</taxon>
        <taxon>Saccharomycetales</taxon>
        <taxon>Saccharomycetaceae</taxon>
        <taxon>Lachancea</taxon>
    </lineage>
</organism>
<accession>A0A0P1KYA2</accession>
<name>A0A0P1KYA2_9SACH</name>
<sequence length="156" mass="17763">MLENQTRCLCAKNIRLKTVPCFHPHTPIEIVPQVAFTVSFSYKCQPIKLPKTLRLSTPEMLAPFPEARPSNVCKLQISLEACLSYNKKHSSRTKTMDSSLCPCRGEILLAGVGLLRPNAMNCARVYEKFSKKAYCTNETKRFYIHLALQRTCRPKN</sequence>
<gene>
    <name evidence="1" type="ORF">LAQU0_S35e00210g</name>
</gene>
<reference evidence="2" key="1">
    <citation type="submission" date="2015-10" db="EMBL/GenBank/DDBJ databases">
        <authorList>
            <person name="Devillers H."/>
        </authorList>
    </citation>
    <scope>NUCLEOTIDE SEQUENCE [LARGE SCALE GENOMIC DNA]</scope>
</reference>